<organism evidence="2 3">
    <name type="scientific">Ruminococcus gauvreauii</name>
    <dbReference type="NCBI Taxonomy" id="438033"/>
    <lineage>
        <taxon>Bacteria</taxon>
        <taxon>Bacillati</taxon>
        <taxon>Bacillota</taxon>
        <taxon>Clostridia</taxon>
        <taxon>Eubacteriales</taxon>
        <taxon>Oscillospiraceae</taxon>
        <taxon>Ruminococcus</taxon>
    </lineage>
</organism>
<dbReference type="InterPro" id="IPR019887">
    <property type="entry name" value="Tscrpt_reg_AsnC/Lrp_C"/>
</dbReference>
<dbReference type="InterPro" id="IPR011008">
    <property type="entry name" value="Dimeric_a/b-barrel"/>
</dbReference>
<gene>
    <name evidence="2" type="ORF">NQ502_06385</name>
</gene>
<evidence type="ECO:0000313" key="3">
    <source>
        <dbReference type="Proteomes" id="UP001060164"/>
    </source>
</evidence>
<dbReference type="InterPro" id="IPR019888">
    <property type="entry name" value="Tscrpt_reg_AsnC-like"/>
</dbReference>
<dbReference type="Pfam" id="PF01037">
    <property type="entry name" value="AsnC_trans_reg"/>
    <property type="match status" value="1"/>
</dbReference>
<dbReference type="SUPFAM" id="SSF46785">
    <property type="entry name" value="Winged helix' DNA-binding domain"/>
    <property type="match status" value="1"/>
</dbReference>
<reference evidence="2" key="1">
    <citation type="journal article" date="2022" name="Cell">
        <title>Design, construction, and in vivo augmentation of a complex gut microbiome.</title>
        <authorList>
            <person name="Cheng A.G."/>
            <person name="Ho P.Y."/>
            <person name="Aranda-Diaz A."/>
            <person name="Jain S."/>
            <person name="Yu F.B."/>
            <person name="Meng X."/>
            <person name="Wang M."/>
            <person name="Iakiviak M."/>
            <person name="Nagashima K."/>
            <person name="Zhao A."/>
            <person name="Murugkar P."/>
            <person name="Patil A."/>
            <person name="Atabakhsh K."/>
            <person name="Weakley A."/>
            <person name="Yan J."/>
            <person name="Brumbaugh A.R."/>
            <person name="Higginbottom S."/>
            <person name="Dimas A."/>
            <person name="Shiver A.L."/>
            <person name="Deutschbauer A."/>
            <person name="Neff N."/>
            <person name="Sonnenburg J.L."/>
            <person name="Huang K.C."/>
            <person name="Fischbach M.A."/>
        </authorList>
    </citation>
    <scope>NUCLEOTIDE SEQUENCE</scope>
    <source>
        <strain evidence="2">DSM 19829</strain>
    </source>
</reference>
<keyword evidence="3" id="KW-1185">Reference proteome</keyword>
<accession>A0ABY5VKB2</accession>
<dbReference type="EMBL" id="CP102290">
    <property type="protein sequence ID" value="UWP60656.1"/>
    <property type="molecule type" value="Genomic_DNA"/>
</dbReference>
<evidence type="ECO:0000259" key="1">
    <source>
        <dbReference type="Pfam" id="PF01037"/>
    </source>
</evidence>
<dbReference type="InterPro" id="IPR036390">
    <property type="entry name" value="WH_DNA-bd_sf"/>
</dbReference>
<dbReference type="SMART" id="SM00344">
    <property type="entry name" value="HTH_ASNC"/>
    <property type="match status" value="1"/>
</dbReference>
<dbReference type="Proteomes" id="UP001060164">
    <property type="component" value="Chromosome"/>
</dbReference>
<dbReference type="InterPro" id="IPR036388">
    <property type="entry name" value="WH-like_DNA-bd_sf"/>
</dbReference>
<dbReference type="PANTHER" id="PTHR43413">
    <property type="entry name" value="TRANSCRIPTIONAL REGULATOR, ASNC FAMILY"/>
    <property type="match status" value="1"/>
</dbReference>
<dbReference type="Gene3D" id="1.10.10.10">
    <property type="entry name" value="Winged helix-like DNA-binding domain superfamily/Winged helix DNA-binding domain"/>
    <property type="match status" value="1"/>
</dbReference>
<dbReference type="Gene3D" id="3.30.70.920">
    <property type="match status" value="1"/>
</dbReference>
<sequence length="164" mass="18799">MDMNKKEQLLKLIEKDCTLGCRDLAVMLDEPEQEVRTTVERLEKEHVICGYRALINWDKVREDDVEALVELRVTPHGGDGYQRLADEIKGYPQVETLYLMSGSYDFLVMVKGRNLKEISMFVNSKLASIEEVQSTTTHFTLTKYKELGVDLEAGKPDQRMVVTP</sequence>
<evidence type="ECO:0000313" key="2">
    <source>
        <dbReference type="EMBL" id="UWP60656.1"/>
    </source>
</evidence>
<protein>
    <submittedName>
        <fullName evidence="2">Lrp/AsnC family transcriptional regulator</fullName>
    </submittedName>
</protein>
<proteinExistence type="predicted"/>
<dbReference type="SUPFAM" id="SSF54909">
    <property type="entry name" value="Dimeric alpha+beta barrel"/>
    <property type="match status" value="1"/>
</dbReference>
<name>A0ABY5VKB2_9FIRM</name>
<feature type="domain" description="Transcription regulator AsnC/Lrp ligand binding" evidence="1">
    <location>
        <begin position="69"/>
        <end position="141"/>
    </location>
</feature>
<dbReference type="RefSeq" id="WP_028530425.1">
    <property type="nucleotide sequence ID" value="NZ_CABLBR010000002.1"/>
</dbReference>
<dbReference type="InterPro" id="IPR050684">
    <property type="entry name" value="HTH-Siroheme_Decarb"/>
</dbReference>
<dbReference type="PANTHER" id="PTHR43413:SF7">
    <property type="entry name" value="HTH-TYPE TRANSCRIPTIONAL REGULATOR PTR2"/>
    <property type="match status" value="1"/>
</dbReference>